<proteinExistence type="predicted"/>
<dbReference type="InterPro" id="IPR058579">
    <property type="entry name" value="IspG_C"/>
</dbReference>
<reference evidence="13" key="1">
    <citation type="submission" date="2013-10" db="EMBL/GenBank/DDBJ databases">
        <title>Genomic analysis of the causative agents of coccidiosis in chickens.</title>
        <authorList>
            <person name="Reid A.J."/>
            <person name="Blake D."/>
            <person name="Billington K."/>
            <person name="Browne H."/>
            <person name="Dunn M."/>
            <person name="Hung S."/>
            <person name="Kawahara F."/>
            <person name="Miranda-Saavedra D."/>
            <person name="Mourier T."/>
            <person name="Nagra H."/>
            <person name="Otto T.D."/>
            <person name="Rawlings N."/>
            <person name="Sanchez A."/>
            <person name="Sanders M."/>
            <person name="Subramaniam C."/>
            <person name="Tay Y."/>
            <person name="Dear P."/>
            <person name="Doerig C."/>
            <person name="Gruber A."/>
            <person name="Parkinson J."/>
            <person name="Shirley M."/>
            <person name="Wan K.L."/>
            <person name="Berriman M."/>
            <person name="Tomley F."/>
            <person name="Pain A."/>
        </authorList>
    </citation>
    <scope>NUCLEOTIDE SEQUENCE</scope>
    <source>
        <strain evidence="13">Houghton</strain>
    </source>
</reference>
<evidence type="ECO:0000256" key="9">
    <source>
        <dbReference type="SAM" id="MobiDB-lite"/>
    </source>
</evidence>
<feature type="chain" id="PRO_5004671401" evidence="10">
    <location>
        <begin position="17"/>
        <end position="680"/>
    </location>
</feature>
<dbReference type="PANTHER" id="PTHR30454:SF0">
    <property type="entry name" value="4-HYDROXY-3-METHYLBUT-2-EN-1-YL DIPHOSPHATE SYNTHASE (FERREDOXIN), CHLOROPLASTIC"/>
    <property type="match status" value="1"/>
</dbReference>
<keyword evidence="7" id="KW-0414">Isoprene biosynthesis</keyword>
<accession>U6GMS4</accession>
<sequence length="680" mass="76060">MLHAYRLAALLMHARGYLFPLHLGVTEAGEGEDGRIKSAAGIGSLLQDGVGDTIRASLTEPPWLELPVCRYLQRMQQHKQQQQQLLQQLQQQQQQQWGRKTQGHRNAATDTPAAEISAAAAAAAAAVPAAAARPIPSFKETFRDFNVSIKRKYLLRTRAAAAAATAAAAAGGDPAAAAAAAAKEGLKGEKETPILHRDGTAIVAVDPEELLHRSSLYTALGLRVVGGKPFRSQLSADAVYLRSLFFLYPNDNQQQQQVQQQQQQQQQVRRHQHEDQQRRVKHEQQQTEKQQQQQQQVQQQQQQQVEIMRERLLKARETLRELQEAGVSIWAQAGDIQQVQMAMEQQQQQQQQQLLLLQRQHQLQRQQLAQENYNNQEQLQQQQQQLEQQQEQQLRLLMQQQEQQRRQLREASLLLPGFVVVQRLQDAAAVSPYLNAQYLKETAGAALVATGEETLQEFKAVLNRPEVICLLLRPRERGVVGVAAGRRVYELVQQIEQEGDSSKPTVSSQQQTEKLSMPILQWIEAPPQLNLKDIKKTEEGDNKETVKEKDKKETVKEGDNKETQEGQGDVSPQHALTLFAAWESGSLLLDGLGSGILIDAPHTLSPLQRRHLVFNLLQGCCMRSSKTEFISCPSCGRTLFDIQTVSKEIREKTGHLPGVKIAVMGCIVNGIGEMGDADFG</sequence>
<evidence type="ECO:0000256" key="3">
    <source>
        <dbReference type="ARBA" id="ARBA00022723"/>
    </source>
</evidence>
<dbReference type="InterPro" id="IPR004588">
    <property type="entry name" value="IspG_bac-typ"/>
</dbReference>
<evidence type="ECO:0000256" key="4">
    <source>
        <dbReference type="ARBA" id="ARBA00023002"/>
    </source>
</evidence>
<dbReference type="PANTHER" id="PTHR30454">
    <property type="entry name" value="4-HYDROXY-3-METHYLBUT-2-EN-1-YL DIPHOSPHATE SYNTHASE"/>
    <property type="match status" value="1"/>
</dbReference>
<dbReference type="Pfam" id="PF04551">
    <property type="entry name" value="GcpE"/>
    <property type="match status" value="1"/>
</dbReference>
<evidence type="ECO:0000256" key="1">
    <source>
        <dbReference type="ARBA" id="ARBA00001966"/>
    </source>
</evidence>
<evidence type="ECO:0000256" key="10">
    <source>
        <dbReference type="SAM" id="SignalP"/>
    </source>
</evidence>
<feature type="region of interest" description="Disordered" evidence="9">
    <location>
        <begin position="256"/>
        <end position="292"/>
    </location>
</feature>
<gene>
    <name evidence="13" type="ORF">EAH_00057100</name>
</gene>
<dbReference type="GO" id="GO:0016114">
    <property type="term" value="P:terpenoid biosynthetic process"/>
    <property type="evidence" value="ECO:0007669"/>
    <property type="project" value="InterPro"/>
</dbReference>
<feature type="compositionally biased region" description="Basic and acidic residues" evidence="9">
    <location>
        <begin position="532"/>
        <end position="564"/>
    </location>
</feature>
<name>U6GMS4_EIMAC</name>
<evidence type="ECO:0000313" key="14">
    <source>
        <dbReference type="Proteomes" id="UP000018050"/>
    </source>
</evidence>
<feature type="domain" description="IspG TIM-barrel" evidence="11">
    <location>
        <begin position="2"/>
        <end position="69"/>
    </location>
</feature>
<dbReference type="OrthoDB" id="354583at2759"/>
<keyword evidence="3" id="KW-0479">Metal-binding</keyword>
<keyword evidence="14" id="KW-1185">Reference proteome</keyword>
<organism evidence="13 14">
    <name type="scientific">Eimeria acervulina</name>
    <name type="common">Coccidian parasite</name>
    <dbReference type="NCBI Taxonomy" id="5801"/>
    <lineage>
        <taxon>Eukaryota</taxon>
        <taxon>Sar</taxon>
        <taxon>Alveolata</taxon>
        <taxon>Apicomplexa</taxon>
        <taxon>Conoidasida</taxon>
        <taxon>Coccidia</taxon>
        <taxon>Eucoccidiorida</taxon>
        <taxon>Eimeriorina</taxon>
        <taxon>Eimeriidae</taxon>
        <taxon>Eimeria</taxon>
    </lineage>
</organism>
<feature type="compositionally biased region" description="Low complexity" evidence="9">
    <location>
        <begin position="256"/>
        <end position="267"/>
    </location>
</feature>
<comment type="cofactor">
    <cofactor evidence="1">
        <name>[4Fe-4S] cluster</name>
        <dbReference type="ChEBI" id="CHEBI:49883"/>
    </cofactor>
</comment>
<dbReference type="GO" id="GO:0051539">
    <property type="term" value="F:4 iron, 4 sulfur cluster binding"/>
    <property type="evidence" value="ECO:0007669"/>
    <property type="project" value="UniProtKB-KW"/>
</dbReference>
<evidence type="ECO:0000256" key="7">
    <source>
        <dbReference type="ARBA" id="ARBA00023229"/>
    </source>
</evidence>
<feature type="region of interest" description="Disordered" evidence="9">
    <location>
        <begin position="531"/>
        <end position="570"/>
    </location>
</feature>
<feature type="signal peptide" evidence="10">
    <location>
        <begin position="1"/>
        <end position="16"/>
    </location>
</feature>
<keyword evidence="5" id="KW-0408">Iron</keyword>
<evidence type="ECO:0000256" key="2">
    <source>
        <dbReference type="ARBA" id="ARBA00022485"/>
    </source>
</evidence>
<keyword evidence="6" id="KW-0411">Iron-sulfur</keyword>
<dbReference type="Gene3D" id="3.30.413.10">
    <property type="entry name" value="Sulfite Reductase Hemoprotein, domain 1"/>
    <property type="match status" value="1"/>
</dbReference>
<evidence type="ECO:0000256" key="6">
    <source>
        <dbReference type="ARBA" id="ARBA00023014"/>
    </source>
</evidence>
<evidence type="ECO:0000259" key="11">
    <source>
        <dbReference type="Pfam" id="PF04551"/>
    </source>
</evidence>
<dbReference type="RefSeq" id="XP_013249224.1">
    <property type="nucleotide sequence ID" value="XM_013393770.1"/>
</dbReference>
<evidence type="ECO:0000256" key="5">
    <source>
        <dbReference type="ARBA" id="ARBA00023004"/>
    </source>
</evidence>
<dbReference type="EMBL" id="HG671385">
    <property type="protein sequence ID" value="CDI80882.1"/>
    <property type="molecule type" value="Genomic_DNA"/>
</dbReference>
<keyword evidence="8" id="KW-0175">Coiled coil</keyword>
<keyword evidence="10" id="KW-0732">Signal</keyword>
<evidence type="ECO:0000259" key="12">
    <source>
        <dbReference type="Pfam" id="PF26540"/>
    </source>
</evidence>
<dbReference type="AlphaFoldDB" id="U6GMS4"/>
<dbReference type="VEuPathDB" id="ToxoDB:EAH_00057100"/>
<dbReference type="Pfam" id="PF26540">
    <property type="entry name" value="GcpE_C"/>
    <property type="match status" value="1"/>
</dbReference>
<dbReference type="Gene3D" id="3.20.20.20">
    <property type="entry name" value="Dihydropteroate synthase-like"/>
    <property type="match status" value="1"/>
</dbReference>
<keyword evidence="4" id="KW-0560">Oxidoreductase</keyword>
<reference evidence="13" key="2">
    <citation type="submission" date="2013-10" db="EMBL/GenBank/DDBJ databases">
        <authorList>
            <person name="Aslett M."/>
        </authorList>
    </citation>
    <scope>NUCLEOTIDE SEQUENCE</scope>
    <source>
        <strain evidence="13">Houghton</strain>
    </source>
</reference>
<evidence type="ECO:0000256" key="8">
    <source>
        <dbReference type="SAM" id="Coils"/>
    </source>
</evidence>
<feature type="compositionally biased region" description="Basic and acidic residues" evidence="9">
    <location>
        <begin position="272"/>
        <end position="286"/>
    </location>
</feature>
<feature type="domain" description="IspG C-terminal" evidence="12">
    <location>
        <begin position="628"/>
        <end position="680"/>
    </location>
</feature>
<dbReference type="InterPro" id="IPR011005">
    <property type="entry name" value="Dihydropteroate_synth-like_sf"/>
</dbReference>
<dbReference type="GeneID" id="25273780"/>
<dbReference type="InterPro" id="IPR058578">
    <property type="entry name" value="IspG_TIM"/>
</dbReference>
<dbReference type="Proteomes" id="UP000018050">
    <property type="component" value="Unassembled WGS sequence"/>
</dbReference>
<keyword evidence="2" id="KW-0004">4Fe-4S</keyword>
<evidence type="ECO:0000313" key="13">
    <source>
        <dbReference type="EMBL" id="CDI80882.1"/>
    </source>
</evidence>
<feature type="coiled-coil region" evidence="8">
    <location>
        <begin position="365"/>
        <end position="411"/>
    </location>
</feature>
<protein>
    <submittedName>
        <fullName evidence="13">4-hydroxy-3-methylbut-2-en-1-yl diphosphate synthase, putative</fullName>
    </submittedName>
</protein>
<dbReference type="GO" id="GO:0019288">
    <property type="term" value="P:isopentenyl diphosphate biosynthetic process, methylerythritol 4-phosphate pathway"/>
    <property type="evidence" value="ECO:0007669"/>
    <property type="project" value="TreeGrafter"/>
</dbReference>
<dbReference type="GO" id="GO:0046429">
    <property type="term" value="F:4-hydroxy-3-methylbut-2-en-1-yl diphosphate synthase activity (ferredoxin)"/>
    <property type="evidence" value="ECO:0007669"/>
    <property type="project" value="InterPro"/>
</dbReference>
<dbReference type="InterPro" id="IPR045854">
    <property type="entry name" value="NO2/SO3_Rdtase_4Fe4S_sf"/>
</dbReference>
<dbReference type="GO" id="GO:0046872">
    <property type="term" value="F:metal ion binding"/>
    <property type="evidence" value="ECO:0007669"/>
    <property type="project" value="UniProtKB-KW"/>
</dbReference>